<organism evidence="1 2">
    <name type="scientific">Striga asiatica</name>
    <name type="common">Asiatic witchweed</name>
    <name type="synonym">Buchnera asiatica</name>
    <dbReference type="NCBI Taxonomy" id="4170"/>
    <lineage>
        <taxon>Eukaryota</taxon>
        <taxon>Viridiplantae</taxon>
        <taxon>Streptophyta</taxon>
        <taxon>Embryophyta</taxon>
        <taxon>Tracheophyta</taxon>
        <taxon>Spermatophyta</taxon>
        <taxon>Magnoliopsida</taxon>
        <taxon>eudicotyledons</taxon>
        <taxon>Gunneridae</taxon>
        <taxon>Pentapetalae</taxon>
        <taxon>asterids</taxon>
        <taxon>lamiids</taxon>
        <taxon>Lamiales</taxon>
        <taxon>Orobanchaceae</taxon>
        <taxon>Buchnereae</taxon>
        <taxon>Striga</taxon>
    </lineage>
</organism>
<comment type="caution">
    <text evidence="1">The sequence shown here is derived from an EMBL/GenBank/DDBJ whole genome shotgun (WGS) entry which is preliminary data.</text>
</comment>
<evidence type="ECO:0000313" key="1">
    <source>
        <dbReference type="EMBL" id="GER56470.1"/>
    </source>
</evidence>
<accession>A0A5A7RH16</accession>
<keyword evidence="2" id="KW-1185">Reference proteome</keyword>
<dbReference type="EMBL" id="BKCP01012736">
    <property type="protein sequence ID" value="GER56470.1"/>
    <property type="molecule type" value="Genomic_DNA"/>
</dbReference>
<reference evidence="2" key="1">
    <citation type="journal article" date="2019" name="Curr. Biol.">
        <title>Genome Sequence of Striga asiatica Provides Insight into the Evolution of Plant Parasitism.</title>
        <authorList>
            <person name="Yoshida S."/>
            <person name="Kim S."/>
            <person name="Wafula E.K."/>
            <person name="Tanskanen J."/>
            <person name="Kim Y.M."/>
            <person name="Honaas L."/>
            <person name="Yang Z."/>
            <person name="Spallek T."/>
            <person name="Conn C.E."/>
            <person name="Ichihashi Y."/>
            <person name="Cheong K."/>
            <person name="Cui S."/>
            <person name="Der J.P."/>
            <person name="Gundlach H."/>
            <person name="Jiao Y."/>
            <person name="Hori C."/>
            <person name="Ishida J.K."/>
            <person name="Kasahara H."/>
            <person name="Kiba T."/>
            <person name="Kim M.S."/>
            <person name="Koo N."/>
            <person name="Laohavisit A."/>
            <person name="Lee Y.H."/>
            <person name="Lumba S."/>
            <person name="McCourt P."/>
            <person name="Mortimer J.C."/>
            <person name="Mutuku J.M."/>
            <person name="Nomura T."/>
            <person name="Sasaki-Sekimoto Y."/>
            <person name="Seto Y."/>
            <person name="Wang Y."/>
            <person name="Wakatake T."/>
            <person name="Sakakibara H."/>
            <person name="Demura T."/>
            <person name="Yamaguchi S."/>
            <person name="Yoneyama K."/>
            <person name="Manabe R.I."/>
            <person name="Nelson D.C."/>
            <person name="Schulman A.H."/>
            <person name="Timko M.P."/>
            <person name="dePamphilis C.W."/>
            <person name="Choi D."/>
            <person name="Shirasu K."/>
        </authorList>
    </citation>
    <scope>NUCLEOTIDE SEQUENCE [LARGE SCALE GENOMIC DNA]</scope>
    <source>
        <strain evidence="2">cv. UVA1</strain>
    </source>
</reference>
<sequence length="116" mass="12723">MECSLGFTCHGITHHQYVVMPDLVNIPLLHIVLQKLQHQVHHLGFGYNPENGIERCSRVVEARLPVGPIEEFQAGEDPEIQSGKGRVGGGLLLGTEDLEDGVEEGFLSGHEPFSEV</sequence>
<protein>
    <submittedName>
        <fullName evidence="1">30S ribosomal protein S7</fullName>
    </submittedName>
</protein>
<evidence type="ECO:0000313" key="2">
    <source>
        <dbReference type="Proteomes" id="UP000325081"/>
    </source>
</evidence>
<name>A0A5A7RH16_STRAF</name>
<keyword evidence="1" id="KW-0687">Ribonucleoprotein</keyword>
<dbReference type="GO" id="GO:0005840">
    <property type="term" value="C:ribosome"/>
    <property type="evidence" value="ECO:0007669"/>
    <property type="project" value="UniProtKB-KW"/>
</dbReference>
<dbReference type="AlphaFoldDB" id="A0A5A7RH16"/>
<dbReference type="Proteomes" id="UP000325081">
    <property type="component" value="Unassembled WGS sequence"/>
</dbReference>
<gene>
    <name evidence="1" type="ORF">STAS_34197</name>
</gene>
<proteinExistence type="predicted"/>
<keyword evidence="1" id="KW-0689">Ribosomal protein</keyword>